<evidence type="ECO:0000313" key="3">
    <source>
        <dbReference type="EMBL" id="RHH85329.1"/>
    </source>
</evidence>
<evidence type="ECO:0000313" key="5">
    <source>
        <dbReference type="Proteomes" id="UP000284990"/>
    </source>
</evidence>
<reference evidence="4 5" key="1">
    <citation type="submission" date="2018-08" db="EMBL/GenBank/DDBJ databases">
        <title>A genome reference for cultivated species of the human gut microbiota.</title>
        <authorList>
            <person name="Zou Y."/>
            <person name="Xue W."/>
            <person name="Luo G."/>
        </authorList>
    </citation>
    <scope>NUCLEOTIDE SEQUENCE [LARGE SCALE GENOMIC DNA]</scope>
    <source>
        <strain evidence="1 6">AF11-14</strain>
        <strain evidence="3 4">AM16-54</strain>
        <strain evidence="2 5">AM42-23AC</strain>
    </source>
</reference>
<dbReference type="EMBL" id="QRKB01000001">
    <property type="protein sequence ID" value="RHH85329.1"/>
    <property type="molecule type" value="Genomic_DNA"/>
</dbReference>
<sequence length="89" mass="10660">MDLELLIDKIDFSQGARQVAKQALELGMKYQKEGAWHSVEELPEYNRRIVGLTKVRKRFKHLNFLGEEWWNRFTKSNAIYKWAYVDDLV</sequence>
<evidence type="ECO:0000313" key="1">
    <source>
        <dbReference type="EMBL" id="RGW65470.1"/>
    </source>
</evidence>
<name>A0A3R6AQH4_9BACT</name>
<protein>
    <submittedName>
        <fullName evidence="3">Uncharacterized protein</fullName>
    </submittedName>
</protein>
<proteinExistence type="predicted"/>
<dbReference type="EMBL" id="QSFW01000013">
    <property type="protein sequence ID" value="RHA86927.1"/>
    <property type="molecule type" value="Genomic_DNA"/>
</dbReference>
<dbReference type="Proteomes" id="UP000284548">
    <property type="component" value="Unassembled WGS sequence"/>
</dbReference>
<dbReference type="EMBL" id="QSAQ01000039">
    <property type="protein sequence ID" value="RGW65470.1"/>
    <property type="molecule type" value="Genomic_DNA"/>
</dbReference>
<evidence type="ECO:0000313" key="6">
    <source>
        <dbReference type="Proteomes" id="UP000286077"/>
    </source>
</evidence>
<comment type="caution">
    <text evidence="3">The sequence shown here is derived from an EMBL/GenBank/DDBJ whole genome shotgun (WGS) entry which is preliminary data.</text>
</comment>
<evidence type="ECO:0000313" key="4">
    <source>
        <dbReference type="Proteomes" id="UP000284548"/>
    </source>
</evidence>
<accession>A0A3R6AQH4</accession>
<evidence type="ECO:0000313" key="2">
    <source>
        <dbReference type="EMBL" id="RHA86927.1"/>
    </source>
</evidence>
<dbReference type="Proteomes" id="UP000286077">
    <property type="component" value="Unassembled WGS sequence"/>
</dbReference>
<gene>
    <name evidence="3" type="ORF">DW192_00955</name>
    <name evidence="2" type="ORF">DW916_07010</name>
    <name evidence="1" type="ORF">DWV60_13345</name>
</gene>
<dbReference type="AlphaFoldDB" id="A0A3R6AQH4"/>
<organism evidence="3 4">
    <name type="scientific">Segatella copri</name>
    <dbReference type="NCBI Taxonomy" id="165179"/>
    <lineage>
        <taxon>Bacteria</taxon>
        <taxon>Pseudomonadati</taxon>
        <taxon>Bacteroidota</taxon>
        <taxon>Bacteroidia</taxon>
        <taxon>Bacteroidales</taxon>
        <taxon>Prevotellaceae</taxon>
        <taxon>Segatella</taxon>
    </lineage>
</organism>
<dbReference type="Proteomes" id="UP000284990">
    <property type="component" value="Unassembled WGS sequence"/>
</dbReference>
<dbReference type="RefSeq" id="WP_118141340.1">
    <property type="nucleotide sequence ID" value="NZ_JAQEAK010000021.1"/>
</dbReference>